<dbReference type="RefSeq" id="WP_014010813.1">
    <property type="nucleotide sequence ID" value="NC_015859.1"/>
</dbReference>
<organism evidence="1 2">
    <name type="scientific">Corynebacterium variabile (strain DSM 44702 / CIP 107183 / JCM 12073 / NCIMB 30131)</name>
    <name type="common">Corynebacterium mooreparkense</name>
    <dbReference type="NCBI Taxonomy" id="858619"/>
    <lineage>
        <taxon>Bacteria</taxon>
        <taxon>Bacillati</taxon>
        <taxon>Actinomycetota</taxon>
        <taxon>Actinomycetes</taxon>
        <taxon>Mycobacteriales</taxon>
        <taxon>Corynebacteriaceae</taxon>
        <taxon>Corynebacterium</taxon>
    </lineage>
</organism>
<dbReference type="AlphaFoldDB" id="G0HGQ1"/>
<dbReference type="Proteomes" id="UP000006659">
    <property type="component" value="Chromosome"/>
</dbReference>
<sequence length="347" mass="36571">MSTFTTRATVVADNLAGLGLGSIVPTAYDEMSAADARVEAAVDRVRAGLTTDVDLDSLAADLVAGKVTPSAAGKKLMGPAGARVSNLVEKVREHAVAAEDRDEWSPAALRRSCVEVVGQRLQRTAEDMLTSIEALPSVAKAKLAEVVDTSYGPAYGPLTADQLAGLLDVVAPGGLSTVRPDQLAAVQRAQAAWSWWNGSADAFGPLWYLSTGREVRRGWDTNDVTGDGAAEAEQFDPALLLVDGDAVDYVAAGVPLAFAVASGLVESFDVLADPFGEDAEAYQARVARLTALTQWRDSYRTLNMSGAAGLIGGPDQRSRAALRRRAELPKLDQVAAFRDSLDEKVEA</sequence>
<dbReference type="KEGG" id="cva:CVAR_2313"/>
<dbReference type="eggNOG" id="ENOG5030TQ6">
    <property type="taxonomic scope" value="Bacteria"/>
</dbReference>
<protein>
    <submittedName>
        <fullName evidence="1">Uncharacterized protein</fullName>
    </submittedName>
</protein>
<dbReference type="STRING" id="858619.CVAR_2313"/>
<accession>G0HGQ1</accession>
<dbReference type="HOGENOM" id="CLU_753801_0_0_11"/>
<dbReference type="EMBL" id="CP002917">
    <property type="protein sequence ID" value="AEK37658.1"/>
    <property type="molecule type" value="Genomic_DNA"/>
</dbReference>
<gene>
    <name evidence="1" type="ordered locus">CVAR_2313</name>
</gene>
<evidence type="ECO:0000313" key="2">
    <source>
        <dbReference type="Proteomes" id="UP000006659"/>
    </source>
</evidence>
<name>G0HGQ1_CORVD</name>
<proteinExistence type="predicted"/>
<evidence type="ECO:0000313" key="1">
    <source>
        <dbReference type="EMBL" id="AEK37658.1"/>
    </source>
</evidence>
<reference evidence="1 2" key="1">
    <citation type="journal article" date="2011" name="BMC Genomics">
        <title>Complete genome sequence of Corynebacterium variabile DSM 44702 isolated from the surface of smear-ripened cheeses and insights into cheese ripening and flavor generation.</title>
        <authorList>
            <person name="Schroeder J."/>
            <person name="Maus I."/>
            <person name="Trost E."/>
            <person name="Tauch A."/>
        </authorList>
    </citation>
    <scope>NUCLEOTIDE SEQUENCE [LARGE SCALE GENOMIC DNA]</scope>
    <source>
        <strain evidence="2">DSM 44702 / JCM 12073 / NCIMB 30131</strain>
    </source>
</reference>